<reference evidence="2" key="1">
    <citation type="journal article" date="2019" name="bioRxiv">
        <title>The Genome of the Zebra Mussel, Dreissena polymorpha: A Resource for Invasive Species Research.</title>
        <authorList>
            <person name="McCartney M.A."/>
            <person name="Auch B."/>
            <person name="Kono T."/>
            <person name="Mallez S."/>
            <person name="Zhang Y."/>
            <person name="Obille A."/>
            <person name="Becker A."/>
            <person name="Abrahante J.E."/>
            <person name="Garbe J."/>
            <person name="Badalamenti J.P."/>
            <person name="Herman A."/>
            <person name="Mangelson H."/>
            <person name="Liachko I."/>
            <person name="Sullivan S."/>
            <person name="Sone E.D."/>
            <person name="Koren S."/>
            <person name="Silverstein K.A.T."/>
            <person name="Beckman K.B."/>
            <person name="Gohl D.M."/>
        </authorList>
    </citation>
    <scope>NUCLEOTIDE SEQUENCE</scope>
    <source>
        <strain evidence="2">Duluth1</strain>
        <tissue evidence="2">Whole animal</tissue>
    </source>
</reference>
<sequence length="63" mass="7292">MLSITLSARGYGDPCGSRRTGQTVRTNNDVEGWHRRINTRAGRADLGFYMLVPLIRMRRRQRT</sequence>
<dbReference type="AlphaFoldDB" id="A0A9D4S5X4"/>
<feature type="region of interest" description="Disordered" evidence="1">
    <location>
        <begin position="1"/>
        <end position="23"/>
    </location>
</feature>
<evidence type="ECO:0000313" key="2">
    <source>
        <dbReference type="EMBL" id="KAH3892786.1"/>
    </source>
</evidence>
<proteinExistence type="predicted"/>
<name>A0A9D4S5X4_DREPO</name>
<comment type="caution">
    <text evidence="2">The sequence shown here is derived from an EMBL/GenBank/DDBJ whole genome shotgun (WGS) entry which is preliminary data.</text>
</comment>
<dbReference type="Proteomes" id="UP000828390">
    <property type="component" value="Unassembled WGS sequence"/>
</dbReference>
<evidence type="ECO:0000313" key="3">
    <source>
        <dbReference type="Proteomes" id="UP000828390"/>
    </source>
</evidence>
<evidence type="ECO:0000256" key="1">
    <source>
        <dbReference type="SAM" id="MobiDB-lite"/>
    </source>
</evidence>
<reference evidence="2" key="2">
    <citation type="submission" date="2020-11" db="EMBL/GenBank/DDBJ databases">
        <authorList>
            <person name="McCartney M.A."/>
            <person name="Auch B."/>
            <person name="Kono T."/>
            <person name="Mallez S."/>
            <person name="Becker A."/>
            <person name="Gohl D.M."/>
            <person name="Silverstein K.A.T."/>
            <person name="Koren S."/>
            <person name="Bechman K.B."/>
            <person name="Herman A."/>
            <person name="Abrahante J.E."/>
            <person name="Garbe J."/>
        </authorList>
    </citation>
    <scope>NUCLEOTIDE SEQUENCE</scope>
    <source>
        <strain evidence="2">Duluth1</strain>
        <tissue evidence="2">Whole animal</tissue>
    </source>
</reference>
<dbReference type="EMBL" id="JAIWYP010000001">
    <property type="protein sequence ID" value="KAH3892786.1"/>
    <property type="molecule type" value="Genomic_DNA"/>
</dbReference>
<gene>
    <name evidence="2" type="ORF">DPMN_016914</name>
</gene>
<accession>A0A9D4S5X4</accession>
<keyword evidence="3" id="KW-1185">Reference proteome</keyword>
<organism evidence="2 3">
    <name type="scientific">Dreissena polymorpha</name>
    <name type="common">Zebra mussel</name>
    <name type="synonym">Mytilus polymorpha</name>
    <dbReference type="NCBI Taxonomy" id="45954"/>
    <lineage>
        <taxon>Eukaryota</taxon>
        <taxon>Metazoa</taxon>
        <taxon>Spiralia</taxon>
        <taxon>Lophotrochozoa</taxon>
        <taxon>Mollusca</taxon>
        <taxon>Bivalvia</taxon>
        <taxon>Autobranchia</taxon>
        <taxon>Heteroconchia</taxon>
        <taxon>Euheterodonta</taxon>
        <taxon>Imparidentia</taxon>
        <taxon>Neoheterodontei</taxon>
        <taxon>Myida</taxon>
        <taxon>Dreissenoidea</taxon>
        <taxon>Dreissenidae</taxon>
        <taxon>Dreissena</taxon>
    </lineage>
</organism>
<protein>
    <submittedName>
        <fullName evidence="2">Uncharacterized protein</fullName>
    </submittedName>
</protein>